<gene>
    <name evidence="2" type="ORF">ETP43_09965</name>
</gene>
<dbReference type="RefSeq" id="WP_129257940.1">
    <property type="nucleotide sequence ID" value="NZ_SDKC01000001.1"/>
</dbReference>
<evidence type="ECO:0000313" key="2">
    <source>
        <dbReference type="EMBL" id="RXS75508.1"/>
    </source>
</evidence>
<sequence>MAVVTEAFDIPLDIMTKLATGEYRRIGGVVRVAMGPNKGQIVKHLKPVKLEQAAQAQNVGAKVLQFAKNNKKGLIIGTVVAGTITAGGVVYHKIKNREPEVVKKYHAALRDYINDIRSGELSMKSINRLMDALDELKQNKNYEKIKIELTTEELNVLVNRIYEYTIKPASENAVELTDDELRSSDNTILNLQNYLKAQKRIFEAAA</sequence>
<protein>
    <submittedName>
        <fullName evidence="2">Uncharacterized protein</fullName>
    </submittedName>
</protein>
<dbReference type="AlphaFoldDB" id="A0A4Q1RIS1"/>
<feature type="coiled-coil region" evidence="1">
    <location>
        <begin position="126"/>
        <end position="153"/>
    </location>
</feature>
<keyword evidence="3" id="KW-1185">Reference proteome</keyword>
<reference evidence="2 3" key="1">
    <citation type="submission" date="2019-01" db="EMBL/GenBank/DDBJ databases">
        <title>Blautia sp. nov. KGMB01111 isolated human feces.</title>
        <authorList>
            <person name="Park J.-E."/>
            <person name="Kim J.-S."/>
            <person name="Park S.-H."/>
        </authorList>
    </citation>
    <scope>NUCLEOTIDE SEQUENCE [LARGE SCALE GENOMIC DNA]</scope>
    <source>
        <strain evidence="2 3">KGMB01111</strain>
    </source>
</reference>
<dbReference type="Proteomes" id="UP000290106">
    <property type="component" value="Unassembled WGS sequence"/>
</dbReference>
<accession>A0A4Q1RIS1</accession>
<evidence type="ECO:0000313" key="3">
    <source>
        <dbReference type="Proteomes" id="UP000290106"/>
    </source>
</evidence>
<name>A0A4Q1RIS1_9FIRM</name>
<dbReference type="OrthoDB" id="2965504at2"/>
<evidence type="ECO:0000256" key="1">
    <source>
        <dbReference type="SAM" id="Coils"/>
    </source>
</evidence>
<organism evidence="2 3">
    <name type="scientific">Blautia faecicola</name>
    <dbReference type="NCBI Taxonomy" id="2509240"/>
    <lineage>
        <taxon>Bacteria</taxon>
        <taxon>Bacillati</taxon>
        <taxon>Bacillota</taxon>
        <taxon>Clostridia</taxon>
        <taxon>Lachnospirales</taxon>
        <taxon>Lachnospiraceae</taxon>
        <taxon>Blautia</taxon>
    </lineage>
</organism>
<keyword evidence="1" id="KW-0175">Coiled coil</keyword>
<dbReference type="EMBL" id="SDKC01000001">
    <property type="protein sequence ID" value="RXS75508.1"/>
    <property type="molecule type" value="Genomic_DNA"/>
</dbReference>
<proteinExistence type="predicted"/>
<comment type="caution">
    <text evidence="2">The sequence shown here is derived from an EMBL/GenBank/DDBJ whole genome shotgun (WGS) entry which is preliminary data.</text>
</comment>